<dbReference type="Gene3D" id="3.40.50.300">
    <property type="entry name" value="P-loop containing nucleotide triphosphate hydrolases"/>
    <property type="match status" value="1"/>
</dbReference>
<feature type="region of interest" description="Disordered" evidence="2">
    <location>
        <begin position="1"/>
        <end position="30"/>
    </location>
</feature>
<organism evidence="3 4">
    <name type="scientific">Meloidogyne floridensis</name>
    <dbReference type="NCBI Taxonomy" id="298350"/>
    <lineage>
        <taxon>Eukaryota</taxon>
        <taxon>Metazoa</taxon>
        <taxon>Ecdysozoa</taxon>
        <taxon>Nematoda</taxon>
        <taxon>Chromadorea</taxon>
        <taxon>Rhabditida</taxon>
        <taxon>Tylenchina</taxon>
        <taxon>Tylenchomorpha</taxon>
        <taxon>Tylenchoidea</taxon>
        <taxon>Meloidogynidae</taxon>
        <taxon>Meloidogyninae</taxon>
        <taxon>Meloidogyne</taxon>
    </lineage>
</organism>
<name>A0A915PB11_9BILA</name>
<protein>
    <submittedName>
        <fullName evidence="4">Uncharacterized protein</fullName>
    </submittedName>
</protein>
<accession>A0A915PB11</accession>
<sequence>MPSHSATTTKKQQQSPRKRQQQNQQIIPLQQIKRPKIFLIEEEEKKKKSSTSLWVDKYRPKTIKQLIGQQTDKSPTNKLLEWLKNWAKFHLMQGEKKKAAKKPFGPQAD</sequence>
<dbReference type="PANTHER" id="PTHR23389">
    <property type="entry name" value="CHROMOSOME TRANSMISSION FIDELITY FACTOR 18"/>
    <property type="match status" value="1"/>
</dbReference>
<evidence type="ECO:0000313" key="4">
    <source>
        <dbReference type="WBParaSite" id="scf7180000423755.g11568"/>
    </source>
</evidence>
<dbReference type="GO" id="GO:0003677">
    <property type="term" value="F:DNA binding"/>
    <property type="evidence" value="ECO:0007669"/>
    <property type="project" value="TreeGrafter"/>
</dbReference>
<dbReference type="WBParaSite" id="scf7180000423755.g11568">
    <property type="protein sequence ID" value="scf7180000423755.g11568"/>
    <property type="gene ID" value="scf7180000423755.g11568"/>
</dbReference>
<proteinExistence type="predicted"/>
<dbReference type="GO" id="GO:0005634">
    <property type="term" value="C:nucleus"/>
    <property type="evidence" value="ECO:0007669"/>
    <property type="project" value="TreeGrafter"/>
</dbReference>
<feature type="compositionally biased region" description="Low complexity" evidence="2">
    <location>
        <begin position="10"/>
        <end position="30"/>
    </location>
</feature>
<dbReference type="AlphaFoldDB" id="A0A915PB11"/>
<dbReference type="Proteomes" id="UP000887560">
    <property type="component" value="Unplaced"/>
</dbReference>
<dbReference type="PANTHER" id="PTHR23389:SF6">
    <property type="entry name" value="REPLICATION FACTOR C SUBUNIT 1"/>
    <property type="match status" value="1"/>
</dbReference>
<keyword evidence="1" id="KW-0235">DNA replication</keyword>
<evidence type="ECO:0000256" key="1">
    <source>
        <dbReference type="ARBA" id="ARBA00022705"/>
    </source>
</evidence>
<reference evidence="4" key="1">
    <citation type="submission" date="2022-11" db="UniProtKB">
        <authorList>
            <consortium name="WormBaseParasite"/>
        </authorList>
    </citation>
    <scope>IDENTIFICATION</scope>
</reference>
<evidence type="ECO:0000256" key="2">
    <source>
        <dbReference type="SAM" id="MobiDB-lite"/>
    </source>
</evidence>
<dbReference type="InterPro" id="IPR027417">
    <property type="entry name" value="P-loop_NTPase"/>
</dbReference>
<dbReference type="GO" id="GO:0006260">
    <property type="term" value="P:DNA replication"/>
    <property type="evidence" value="ECO:0007669"/>
    <property type="project" value="UniProtKB-KW"/>
</dbReference>
<evidence type="ECO:0000313" key="3">
    <source>
        <dbReference type="Proteomes" id="UP000887560"/>
    </source>
</evidence>
<keyword evidence="3" id="KW-1185">Reference proteome</keyword>